<name>A0AAV4FN49_9GAST</name>
<dbReference type="EMBL" id="BMAT01004510">
    <property type="protein sequence ID" value="GFR74902.1"/>
    <property type="molecule type" value="Genomic_DNA"/>
</dbReference>
<proteinExistence type="predicted"/>
<dbReference type="InterPro" id="IPR052956">
    <property type="entry name" value="Mesenchyme-surface_protein"/>
</dbReference>
<reference evidence="2 3" key="1">
    <citation type="journal article" date="2021" name="Elife">
        <title>Chloroplast acquisition without the gene transfer in kleptoplastic sea slugs, Plakobranchus ocellatus.</title>
        <authorList>
            <person name="Maeda T."/>
            <person name="Takahashi S."/>
            <person name="Yoshida T."/>
            <person name="Shimamura S."/>
            <person name="Takaki Y."/>
            <person name="Nagai Y."/>
            <person name="Toyoda A."/>
            <person name="Suzuki Y."/>
            <person name="Arimoto A."/>
            <person name="Ishii H."/>
            <person name="Satoh N."/>
            <person name="Nishiyama T."/>
            <person name="Hasebe M."/>
            <person name="Maruyama T."/>
            <person name="Minagawa J."/>
            <person name="Obokata J."/>
            <person name="Shigenobu S."/>
        </authorList>
    </citation>
    <scope>NUCLEOTIDE SEQUENCE [LARGE SCALE GENOMIC DNA]</scope>
</reference>
<comment type="caution">
    <text evidence="2">The sequence shown here is derived from an EMBL/GenBank/DDBJ whole genome shotgun (WGS) entry which is preliminary data.</text>
</comment>
<evidence type="ECO:0000259" key="1">
    <source>
        <dbReference type="Pfam" id="PF22494"/>
    </source>
</evidence>
<dbReference type="AlphaFoldDB" id="A0AAV4FN49"/>
<organism evidence="2 3">
    <name type="scientific">Elysia marginata</name>
    <dbReference type="NCBI Taxonomy" id="1093978"/>
    <lineage>
        <taxon>Eukaryota</taxon>
        <taxon>Metazoa</taxon>
        <taxon>Spiralia</taxon>
        <taxon>Lophotrochozoa</taxon>
        <taxon>Mollusca</taxon>
        <taxon>Gastropoda</taxon>
        <taxon>Heterobranchia</taxon>
        <taxon>Euthyneura</taxon>
        <taxon>Panpulmonata</taxon>
        <taxon>Sacoglossa</taxon>
        <taxon>Placobranchoidea</taxon>
        <taxon>Plakobranchidae</taxon>
        <taxon>Elysia</taxon>
    </lineage>
</organism>
<evidence type="ECO:0000313" key="2">
    <source>
        <dbReference type="EMBL" id="GFR74902.1"/>
    </source>
</evidence>
<dbReference type="PANTHER" id="PTHR46928:SF1">
    <property type="entry name" value="MESENCHYME-SPECIFIC CELL SURFACE GLYCOPROTEIN"/>
    <property type="match status" value="1"/>
</dbReference>
<sequence>MKNTKKHFHVHKLLNHLHHVRELSPSPTFNTSPPLYRLYGLAVRHSLRDRDLRDSIPGRVKPKTFKLVLAADPPSVRHYGFSVKSGRPGKDVLHVVDAADPNNMRAEYTRYENHMIFTDIDLCLDHVFVTVRSRTDTKPSALRVYKTYVKNRSDPLELVREYPVGNSPDMLTVLENCRTVIVADEEDAYKADGKIVDPEGHVTIVHFPDAIDYAKDMATINLLGFGAFNDRYQEMKPSGVRFVSTGNNNKLSNDLEPEYIVVDEETNKAYVILQENNAVAEVDLTTRNITNIRGLGYKQWGSLDASDRDGGIQISYWPIRSWYLPDTAKLHRWQGHNLLFTVNEGADKEYSWFDELVRGADIVKSGRLQFSRYDGRDARGKYCALYTYGGRSFSIWDMTPGTDQWSTLPQVFDSGSQLEELTALHCPHLFNRENDMDGRSDNKGSEPESLDLGVINNRLYIFVGLERPGPILVYSLGDDVTRPRFETIFCEGIPDTSKTMEEMFEDREIYGVDPEDIQ</sequence>
<protein>
    <submittedName>
        <fullName evidence="2">Mesenchyme-specific cell surface glycoprotein</fullName>
    </submittedName>
</protein>
<gene>
    <name evidence="2" type="ORF">ElyMa_002174700</name>
</gene>
<feature type="domain" description="Choice-of-anchor I" evidence="1">
    <location>
        <begin position="367"/>
        <end position="479"/>
    </location>
</feature>
<dbReference type="PANTHER" id="PTHR46928">
    <property type="entry name" value="MESENCHYME-SPECIFIC CELL SURFACE GLYCOPROTEIN"/>
    <property type="match status" value="1"/>
</dbReference>
<dbReference type="Proteomes" id="UP000762676">
    <property type="component" value="Unassembled WGS sequence"/>
</dbReference>
<dbReference type="InterPro" id="IPR055188">
    <property type="entry name" value="Choice_anch_I"/>
</dbReference>
<dbReference type="Pfam" id="PF22494">
    <property type="entry name" value="choice_anch_I"/>
    <property type="match status" value="2"/>
</dbReference>
<feature type="domain" description="Choice-of-anchor I" evidence="1">
    <location>
        <begin position="165"/>
        <end position="358"/>
    </location>
</feature>
<keyword evidence="3" id="KW-1185">Reference proteome</keyword>
<evidence type="ECO:0000313" key="3">
    <source>
        <dbReference type="Proteomes" id="UP000762676"/>
    </source>
</evidence>
<accession>A0AAV4FN49</accession>